<gene>
    <name evidence="3" type="ORF">UCRNP2_10126</name>
</gene>
<accession>R1G4U6</accession>
<feature type="region of interest" description="Disordered" evidence="1">
    <location>
        <begin position="248"/>
        <end position="292"/>
    </location>
</feature>
<evidence type="ECO:0000256" key="1">
    <source>
        <dbReference type="SAM" id="MobiDB-lite"/>
    </source>
</evidence>
<name>R1G4U6_BOTPV</name>
<dbReference type="Proteomes" id="UP000013521">
    <property type="component" value="Unassembled WGS sequence"/>
</dbReference>
<evidence type="ECO:0000313" key="3">
    <source>
        <dbReference type="EMBL" id="EOD43171.1"/>
    </source>
</evidence>
<evidence type="ECO:0000256" key="2">
    <source>
        <dbReference type="SAM" id="Phobius"/>
    </source>
</evidence>
<reference evidence="4" key="1">
    <citation type="journal article" date="2013" name="Genome Announc.">
        <title>Draft genome sequence of Neofusicoccum parvum isolate UCR-NP2, a fungal vascular pathogen associated with grapevine cankers.</title>
        <authorList>
            <person name="Blanco-Ulate B."/>
            <person name="Rolshausen P."/>
            <person name="Cantu D."/>
        </authorList>
    </citation>
    <scope>NUCLEOTIDE SEQUENCE [LARGE SCALE GENOMIC DNA]</scope>
    <source>
        <strain evidence="4">UCR-NP2</strain>
    </source>
</reference>
<protein>
    <submittedName>
        <fullName evidence="3">Uncharacterized protein</fullName>
    </submittedName>
</protein>
<dbReference type="AlphaFoldDB" id="R1G4U6"/>
<keyword evidence="2" id="KW-1133">Transmembrane helix</keyword>
<proteinExistence type="predicted"/>
<feature type="transmembrane region" description="Helical" evidence="2">
    <location>
        <begin position="141"/>
        <end position="162"/>
    </location>
</feature>
<dbReference type="EMBL" id="KB916888">
    <property type="protein sequence ID" value="EOD43171.1"/>
    <property type="molecule type" value="Genomic_DNA"/>
</dbReference>
<sequence>MLSPRPQPFRNPPSRIVQFRRKCFFGLLSFCVFVNGILSPAMAGLIAHILAVTHDQVPDYGGDLKRGSSYVIIATGALGLIDACVLFVMTLFRDDIQLKWNWSGKKVRRSLVFSFPVSDNTLTQPCFAPQNQPNKLPIHRISAFVAVVAVLRGIAAVAYSTYDWWESDQSIEQNLRENGTFYTPETWVCRGAPNQTTIDGDHPEYKWMCREAQGARYLAILVTVISVITLVLVLWRWRRRNMDNYHLVRGGNGGSQDPLAAAERGRGSVQEAQHMRLRSSSSPGPPQELTGREIHELPANTIHEMEHRPVIRDSDELSIQEEWTEYFGNAREHDRQHRRGSFEAT</sequence>
<keyword evidence="2" id="KW-0472">Membrane</keyword>
<feature type="transmembrane region" description="Helical" evidence="2">
    <location>
        <begin position="70"/>
        <end position="92"/>
    </location>
</feature>
<dbReference type="HOGENOM" id="CLU_934053_0_0_1"/>
<keyword evidence="2" id="KW-0812">Transmembrane</keyword>
<organism evidence="3 4">
    <name type="scientific">Botryosphaeria parva (strain UCR-NP2)</name>
    <name type="common">Grapevine canker fungus</name>
    <name type="synonym">Neofusicoccum parvum</name>
    <dbReference type="NCBI Taxonomy" id="1287680"/>
    <lineage>
        <taxon>Eukaryota</taxon>
        <taxon>Fungi</taxon>
        <taxon>Dikarya</taxon>
        <taxon>Ascomycota</taxon>
        <taxon>Pezizomycotina</taxon>
        <taxon>Dothideomycetes</taxon>
        <taxon>Dothideomycetes incertae sedis</taxon>
        <taxon>Botryosphaeriales</taxon>
        <taxon>Botryosphaeriaceae</taxon>
        <taxon>Neofusicoccum</taxon>
    </lineage>
</organism>
<feature type="transmembrane region" description="Helical" evidence="2">
    <location>
        <begin position="24"/>
        <end position="50"/>
    </location>
</feature>
<evidence type="ECO:0000313" key="4">
    <source>
        <dbReference type="Proteomes" id="UP000013521"/>
    </source>
</evidence>
<feature type="transmembrane region" description="Helical" evidence="2">
    <location>
        <begin position="215"/>
        <end position="235"/>
    </location>
</feature>
<dbReference type="OrthoDB" id="3931152at2759"/>
<dbReference type="KEGG" id="npa:UCRNP2_10126"/>